<dbReference type="InterPro" id="IPR039418">
    <property type="entry name" value="LexA-like"/>
</dbReference>
<dbReference type="GO" id="GO:0003677">
    <property type="term" value="F:DNA binding"/>
    <property type="evidence" value="ECO:0007669"/>
    <property type="project" value="InterPro"/>
</dbReference>
<name>A0A1T5DEJ4_9BACT</name>
<reference evidence="10" key="1">
    <citation type="submission" date="2017-02" db="EMBL/GenBank/DDBJ databases">
        <authorList>
            <person name="Varghese N."/>
            <person name="Submissions S."/>
        </authorList>
    </citation>
    <scope>NUCLEOTIDE SEQUENCE [LARGE SCALE GENOMIC DNA]</scope>
    <source>
        <strain evidence="10">DSM 24967</strain>
    </source>
</reference>
<dbReference type="RefSeq" id="WP_079683873.1">
    <property type="nucleotide sequence ID" value="NZ_FUYQ01000018.1"/>
</dbReference>
<dbReference type="GO" id="GO:0006355">
    <property type="term" value="P:regulation of DNA-templated transcription"/>
    <property type="evidence" value="ECO:0007669"/>
    <property type="project" value="InterPro"/>
</dbReference>
<feature type="domain" description="Peptidase S24/S26A/S26B/S26C" evidence="8">
    <location>
        <begin position="25"/>
        <end position="140"/>
    </location>
</feature>
<dbReference type="GO" id="GO:0016787">
    <property type="term" value="F:hydrolase activity"/>
    <property type="evidence" value="ECO:0007669"/>
    <property type="project" value="UniProtKB-KW"/>
</dbReference>
<evidence type="ECO:0000256" key="7">
    <source>
        <dbReference type="RuleBase" id="RU003991"/>
    </source>
</evidence>
<keyword evidence="10" id="KW-1185">Reference proteome</keyword>
<evidence type="ECO:0000256" key="6">
    <source>
        <dbReference type="ARBA" id="ARBA00023236"/>
    </source>
</evidence>
<organism evidence="9 10">
    <name type="scientific">Parabacteroides chartae</name>
    <dbReference type="NCBI Taxonomy" id="1037355"/>
    <lineage>
        <taxon>Bacteria</taxon>
        <taxon>Pseudomonadati</taxon>
        <taxon>Bacteroidota</taxon>
        <taxon>Bacteroidia</taxon>
        <taxon>Bacteroidales</taxon>
        <taxon>Tannerellaceae</taxon>
        <taxon>Parabacteroides</taxon>
    </lineage>
</organism>
<evidence type="ECO:0000313" key="9">
    <source>
        <dbReference type="EMBL" id="SKB70129.1"/>
    </source>
</evidence>
<keyword evidence="3 7" id="KW-0378">Hydrolase</keyword>
<dbReference type="InterPro" id="IPR050077">
    <property type="entry name" value="LexA_repressor"/>
</dbReference>
<dbReference type="Gene3D" id="2.10.109.10">
    <property type="entry name" value="Umud Fragment, subunit A"/>
    <property type="match status" value="1"/>
</dbReference>
<dbReference type="PANTHER" id="PTHR33516:SF2">
    <property type="entry name" value="LEXA REPRESSOR-RELATED"/>
    <property type="match status" value="1"/>
</dbReference>
<evidence type="ECO:0000256" key="1">
    <source>
        <dbReference type="ARBA" id="ARBA00007484"/>
    </source>
</evidence>
<evidence type="ECO:0000256" key="2">
    <source>
        <dbReference type="ARBA" id="ARBA00022763"/>
    </source>
</evidence>
<evidence type="ECO:0000313" key="10">
    <source>
        <dbReference type="Proteomes" id="UP000190852"/>
    </source>
</evidence>
<dbReference type="SUPFAM" id="SSF51306">
    <property type="entry name" value="LexA/Signal peptidase"/>
    <property type="match status" value="1"/>
</dbReference>
<keyword evidence="5" id="KW-0234">DNA repair</keyword>
<dbReference type="NCBIfam" id="NF007621">
    <property type="entry name" value="PRK10276.1"/>
    <property type="match status" value="1"/>
</dbReference>
<gene>
    <name evidence="9" type="ORF">SAMN05660349_02416</name>
</gene>
<evidence type="ECO:0000256" key="5">
    <source>
        <dbReference type="ARBA" id="ARBA00023204"/>
    </source>
</evidence>
<keyword evidence="4 7" id="KW-0068">Autocatalytic cleavage</keyword>
<dbReference type="InterPro" id="IPR006197">
    <property type="entry name" value="Peptidase_S24_LexA"/>
</dbReference>
<evidence type="ECO:0000259" key="8">
    <source>
        <dbReference type="Pfam" id="PF00717"/>
    </source>
</evidence>
<dbReference type="AlphaFoldDB" id="A0A1T5DEJ4"/>
<protein>
    <submittedName>
        <fullName evidence="9">DNA polymerase V</fullName>
    </submittedName>
</protein>
<keyword evidence="6" id="KW-0742">SOS response</keyword>
<dbReference type="Pfam" id="PF00717">
    <property type="entry name" value="Peptidase_S24"/>
    <property type="match status" value="1"/>
</dbReference>
<accession>A0A1T5DEJ4</accession>
<comment type="similarity">
    <text evidence="1 7">Belongs to the peptidase S24 family.</text>
</comment>
<evidence type="ECO:0000256" key="4">
    <source>
        <dbReference type="ARBA" id="ARBA00022813"/>
    </source>
</evidence>
<dbReference type="PANTHER" id="PTHR33516">
    <property type="entry name" value="LEXA REPRESSOR"/>
    <property type="match status" value="1"/>
</dbReference>
<dbReference type="Proteomes" id="UP000190852">
    <property type="component" value="Unassembled WGS sequence"/>
</dbReference>
<dbReference type="EMBL" id="FUYQ01000018">
    <property type="protein sequence ID" value="SKB70129.1"/>
    <property type="molecule type" value="Genomic_DNA"/>
</dbReference>
<dbReference type="CDD" id="cd06529">
    <property type="entry name" value="S24_LexA-like"/>
    <property type="match status" value="1"/>
</dbReference>
<keyword evidence="2" id="KW-0227">DNA damage</keyword>
<proteinExistence type="inferred from homology"/>
<dbReference type="GO" id="GO:0006281">
    <property type="term" value="P:DNA repair"/>
    <property type="evidence" value="ECO:0007669"/>
    <property type="project" value="UniProtKB-KW"/>
</dbReference>
<dbReference type="InterPro" id="IPR015927">
    <property type="entry name" value="Peptidase_S24_S26A/B/C"/>
</dbReference>
<dbReference type="GO" id="GO:0009432">
    <property type="term" value="P:SOS response"/>
    <property type="evidence" value="ECO:0007669"/>
    <property type="project" value="UniProtKB-KW"/>
</dbReference>
<evidence type="ECO:0000256" key="3">
    <source>
        <dbReference type="ARBA" id="ARBA00022801"/>
    </source>
</evidence>
<sequence length="152" mass="17167">MNTKNSKSELDIFKVDTSSSVELPFVEEGIRAGFPSPAQDHLDLSIDLNHELVKHPSTTFYGRVKGESLLEADIHDGDLLIIDKSLEPRNGDLAVCCVDGEFTLKYIQIEQDVVWLIPANKEFQPIKVTAGNEFIIWGIVTYSIKKHRNTRR</sequence>
<dbReference type="PRINTS" id="PR00726">
    <property type="entry name" value="LEXASERPTASE"/>
</dbReference>
<dbReference type="InterPro" id="IPR036286">
    <property type="entry name" value="LexA/Signal_pep-like_sf"/>
</dbReference>